<evidence type="ECO:0000256" key="3">
    <source>
        <dbReference type="ARBA" id="ARBA00022630"/>
    </source>
</evidence>
<comment type="caution">
    <text evidence="8">The sequence shown here is derived from an EMBL/GenBank/DDBJ whole genome shotgun (WGS) entry which is preliminary data.</text>
</comment>
<dbReference type="PANTHER" id="PTHR10961">
    <property type="entry name" value="PEROXISOMAL SARCOSINE OXIDASE"/>
    <property type="match status" value="1"/>
</dbReference>
<keyword evidence="4" id="KW-0274">FAD</keyword>
<dbReference type="Proteomes" id="UP001165063">
    <property type="component" value="Unassembled WGS sequence"/>
</dbReference>
<dbReference type="GO" id="GO:0008115">
    <property type="term" value="F:sarcosine oxidase activity"/>
    <property type="evidence" value="ECO:0007669"/>
    <property type="project" value="TreeGrafter"/>
</dbReference>
<evidence type="ECO:0000256" key="6">
    <source>
        <dbReference type="SAM" id="SignalP"/>
    </source>
</evidence>
<gene>
    <name evidence="8" type="ORF">Amon01_000525400</name>
</gene>
<dbReference type="Gene3D" id="3.30.9.10">
    <property type="entry name" value="D-Amino Acid Oxidase, subunit A, domain 2"/>
    <property type="match status" value="1"/>
</dbReference>
<dbReference type="AlphaFoldDB" id="A0A9W6YVT1"/>
<reference evidence="8" key="1">
    <citation type="submission" date="2023-04" db="EMBL/GenBank/DDBJ databases">
        <title>Ambrosiozyma monospora NBRC 1965.</title>
        <authorList>
            <person name="Ichikawa N."/>
            <person name="Sato H."/>
            <person name="Tonouchi N."/>
        </authorList>
    </citation>
    <scope>NUCLEOTIDE SEQUENCE</scope>
    <source>
        <strain evidence="8">NBRC 1965</strain>
    </source>
</reference>
<feature type="chain" id="PRO_5040823238" evidence="6">
    <location>
        <begin position="19"/>
        <end position="431"/>
    </location>
</feature>
<protein>
    <submittedName>
        <fullName evidence="8">Unnamed protein product</fullName>
    </submittedName>
</protein>
<feature type="domain" description="FAD dependent oxidoreductase" evidence="7">
    <location>
        <begin position="5"/>
        <end position="379"/>
    </location>
</feature>
<evidence type="ECO:0000256" key="4">
    <source>
        <dbReference type="ARBA" id="ARBA00022827"/>
    </source>
</evidence>
<keyword evidence="9" id="KW-1185">Reference proteome</keyword>
<comment type="similarity">
    <text evidence="2">Belongs to the MSOX/MTOX family.</text>
</comment>
<dbReference type="InterPro" id="IPR036188">
    <property type="entry name" value="FAD/NAD-bd_sf"/>
</dbReference>
<proteinExistence type="inferred from homology"/>
<accession>A0A9W6YVT1</accession>
<dbReference type="PANTHER" id="PTHR10961:SF26">
    <property type="entry name" value="L-SACCHAROPINE OXIDASE"/>
    <property type="match status" value="1"/>
</dbReference>
<evidence type="ECO:0000256" key="5">
    <source>
        <dbReference type="ARBA" id="ARBA00023002"/>
    </source>
</evidence>
<dbReference type="PRINTS" id="PR00420">
    <property type="entry name" value="RNGMNOXGNASE"/>
</dbReference>
<dbReference type="EMBL" id="BSXU01002843">
    <property type="protein sequence ID" value="GMG39336.1"/>
    <property type="molecule type" value="Genomic_DNA"/>
</dbReference>
<organism evidence="8 9">
    <name type="scientific">Ambrosiozyma monospora</name>
    <name type="common">Yeast</name>
    <name type="synonym">Endomycopsis monosporus</name>
    <dbReference type="NCBI Taxonomy" id="43982"/>
    <lineage>
        <taxon>Eukaryota</taxon>
        <taxon>Fungi</taxon>
        <taxon>Dikarya</taxon>
        <taxon>Ascomycota</taxon>
        <taxon>Saccharomycotina</taxon>
        <taxon>Pichiomycetes</taxon>
        <taxon>Pichiales</taxon>
        <taxon>Pichiaceae</taxon>
        <taxon>Ambrosiozyma</taxon>
    </lineage>
</organism>
<evidence type="ECO:0000313" key="9">
    <source>
        <dbReference type="Proteomes" id="UP001165063"/>
    </source>
</evidence>
<evidence type="ECO:0000259" key="7">
    <source>
        <dbReference type="Pfam" id="PF01266"/>
    </source>
</evidence>
<keyword evidence="6" id="KW-0732">Signal</keyword>
<evidence type="ECO:0000256" key="2">
    <source>
        <dbReference type="ARBA" id="ARBA00010989"/>
    </source>
</evidence>
<dbReference type="OrthoDB" id="2219495at2759"/>
<feature type="signal peptide" evidence="6">
    <location>
        <begin position="1"/>
        <end position="18"/>
    </location>
</feature>
<dbReference type="Pfam" id="PF01266">
    <property type="entry name" value="DAO"/>
    <property type="match status" value="1"/>
</dbReference>
<evidence type="ECO:0000256" key="1">
    <source>
        <dbReference type="ARBA" id="ARBA00001974"/>
    </source>
</evidence>
<dbReference type="InterPro" id="IPR006076">
    <property type="entry name" value="FAD-dep_OxRdtase"/>
</dbReference>
<dbReference type="Gene3D" id="3.50.50.60">
    <property type="entry name" value="FAD/NAD(P)-binding domain"/>
    <property type="match status" value="1"/>
</dbReference>
<sequence length="431" mass="48634">MPKSVLIVGCGVFGLSTALELLEQGYTVTAIDRYKPPSPWSAACDYNKIIRAEYTDLKYSRLAIEAMQGWRHHPLFKPVYNECGRLMITPSYHTGRQKFEALGIRNLHFLGEGKKIEYFHGGFDVASHFKHFRENHIQSNENSKFNPESGLGHAGDSLKVLYERCKELGCEFVFGEDGEAKELKIVEGRTCVVTKSGLVFKADQVLVAMGANSGKLVDLNHQQSATGLFVTHIKLTPEEHEFYKDLPILFDAEMGYFFPPDPRTRILKVALPGSGASNNVINPHDTSDILSLPRFHNLNPTDTMPKSFVKKAKLLLAKYVPNLSYHELFDSKVCWIADTQDSDFIIDKVPGFNGLYVATGDSGHAYKFLPIIGKYIVQRLDGSLSREWSKAWRWKNVSGEFDPTQCEWRVVDDFPDLSSIDWALENSKSKL</sequence>
<evidence type="ECO:0000313" key="8">
    <source>
        <dbReference type="EMBL" id="GMG39336.1"/>
    </source>
</evidence>
<dbReference type="GO" id="GO:0051698">
    <property type="term" value="F:saccharopine oxidase activity"/>
    <property type="evidence" value="ECO:0007669"/>
    <property type="project" value="TreeGrafter"/>
</dbReference>
<keyword evidence="3" id="KW-0285">Flavoprotein</keyword>
<name>A0A9W6YVT1_AMBMO</name>
<keyword evidence="5" id="KW-0560">Oxidoreductase</keyword>
<comment type="cofactor">
    <cofactor evidence="1">
        <name>FAD</name>
        <dbReference type="ChEBI" id="CHEBI:57692"/>
    </cofactor>
</comment>
<dbReference type="InterPro" id="IPR045170">
    <property type="entry name" value="MTOX"/>
</dbReference>
<dbReference type="SUPFAM" id="SSF51905">
    <property type="entry name" value="FAD/NAD(P)-binding domain"/>
    <property type="match status" value="1"/>
</dbReference>
<dbReference type="GO" id="GO:0050660">
    <property type="term" value="F:flavin adenine dinucleotide binding"/>
    <property type="evidence" value="ECO:0007669"/>
    <property type="project" value="InterPro"/>
</dbReference>